<dbReference type="InterPro" id="IPR010982">
    <property type="entry name" value="Lambda_DNA-bd_dom_sf"/>
</dbReference>
<evidence type="ECO:0000313" key="2">
    <source>
        <dbReference type="EMBL" id="QCX25037.1"/>
    </source>
</evidence>
<reference evidence="2 3" key="1">
    <citation type="submission" date="2019-05" db="EMBL/GenBank/DDBJ databases">
        <title>Genome Sequence of Lactobacillus futsaii Y97, a Potential Probiotic Strain Isolated from the Futsai of Taiwan.</title>
        <authorList>
            <person name="Du X."/>
        </authorList>
    </citation>
    <scope>NUCLEOTIDE SEQUENCE [LARGE SCALE GENOMIC DNA]</scope>
    <source>
        <strain evidence="2 3">Y97</strain>
    </source>
</reference>
<dbReference type="STRING" id="1423818.FC88_GL000450"/>
<dbReference type="AlphaFoldDB" id="A0A5B7SZ07"/>
<dbReference type="EMBL" id="CP040736">
    <property type="protein sequence ID" value="QCX25037.1"/>
    <property type="molecule type" value="Genomic_DNA"/>
</dbReference>
<protein>
    <recommendedName>
        <fullName evidence="1">HTH cro/C1-type domain-containing protein</fullName>
    </recommendedName>
</protein>
<dbReference type="SUPFAM" id="SSF47413">
    <property type="entry name" value="lambda repressor-like DNA-binding domains"/>
    <property type="match status" value="1"/>
</dbReference>
<evidence type="ECO:0000313" key="3">
    <source>
        <dbReference type="Proteomes" id="UP000310673"/>
    </source>
</evidence>
<evidence type="ECO:0000259" key="1">
    <source>
        <dbReference type="PROSITE" id="PS50943"/>
    </source>
</evidence>
<dbReference type="Gene3D" id="1.10.260.40">
    <property type="entry name" value="lambda repressor-like DNA-binding domains"/>
    <property type="match status" value="1"/>
</dbReference>
<organism evidence="2 3">
    <name type="scientific">Companilactobacillus futsaii</name>
    <dbReference type="NCBI Taxonomy" id="938155"/>
    <lineage>
        <taxon>Bacteria</taxon>
        <taxon>Bacillati</taxon>
        <taxon>Bacillota</taxon>
        <taxon>Bacilli</taxon>
        <taxon>Lactobacillales</taxon>
        <taxon>Lactobacillaceae</taxon>
        <taxon>Companilactobacillus</taxon>
    </lineage>
</organism>
<dbReference type="Proteomes" id="UP000310673">
    <property type="component" value="Chromosome"/>
</dbReference>
<sequence length="265" mass="30341">MLKFNLDKILKDNNENISELSRETGLSRKTLTQLSNNDSKGIQLNTLQKLMEHFDLPVESFFINIDNTYASIIKFDNDKTTIPVDINLDIDKNNLLLLQLVSDENNDNKLYYHSYPIILSFLNGENSAKIFGISIFELLDFNDQQYKALADETKNEVLKELKRINKILSKFSKEQLFVLFATALDLVSPDTDLYEESLKTGSLPFLIDCFGIQEVEFINIKKNKDGYIFELPDDIINSKVENSTHSLSILSNGDLIKLLNIKKSN</sequence>
<dbReference type="Pfam" id="PF13443">
    <property type="entry name" value="HTH_26"/>
    <property type="match status" value="1"/>
</dbReference>
<feature type="domain" description="HTH cro/C1-type" evidence="1">
    <location>
        <begin position="18"/>
        <end position="61"/>
    </location>
</feature>
<dbReference type="KEGG" id="lft:FG051_07890"/>
<proteinExistence type="predicted"/>
<dbReference type="GO" id="GO:0003677">
    <property type="term" value="F:DNA binding"/>
    <property type="evidence" value="ECO:0007669"/>
    <property type="project" value="InterPro"/>
</dbReference>
<name>A0A5B7SZ07_9LACO</name>
<accession>A0A5B7SZ07</accession>
<dbReference type="RefSeq" id="WP_057812149.1">
    <property type="nucleotide sequence ID" value="NZ_CP040736.1"/>
</dbReference>
<dbReference type="PROSITE" id="PS50943">
    <property type="entry name" value="HTH_CROC1"/>
    <property type="match status" value="1"/>
</dbReference>
<gene>
    <name evidence="2" type="ORF">FG051_07890</name>
</gene>
<dbReference type="InterPro" id="IPR001387">
    <property type="entry name" value="Cro/C1-type_HTH"/>
</dbReference>